<evidence type="ECO:0000256" key="2">
    <source>
        <dbReference type="ARBA" id="ARBA00023043"/>
    </source>
</evidence>
<evidence type="ECO:0000256" key="3">
    <source>
        <dbReference type="PROSITE-ProRule" id="PRU00023"/>
    </source>
</evidence>
<evidence type="ECO:0000313" key="5">
    <source>
        <dbReference type="Proteomes" id="UP000042958"/>
    </source>
</evidence>
<dbReference type="SMART" id="SM00248">
    <property type="entry name" value="ANK"/>
    <property type="match status" value="4"/>
</dbReference>
<dbReference type="SUPFAM" id="SSF48403">
    <property type="entry name" value="Ankyrin repeat"/>
    <property type="match status" value="1"/>
</dbReference>
<dbReference type="AlphaFoldDB" id="A0A0F7U514"/>
<gene>
    <name evidence="4" type="ORF">PMG11_11360</name>
</gene>
<dbReference type="PANTHER" id="PTHR24198">
    <property type="entry name" value="ANKYRIN REPEAT AND PROTEIN KINASE DOMAIN-CONTAINING PROTEIN"/>
    <property type="match status" value="1"/>
</dbReference>
<reference evidence="5" key="1">
    <citation type="journal article" date="2015" name="Genome Announc.">
        <title>Draft genome sequence of the fungus Penicillium brasilianum MG11.</title>
        <authorList>
            <person name="Horn F."/>
            <person name="Linde J."/>
            <person name="Mattern D.J."/>
            <person name="Walther G."/>
            <person name="Guthke R."/>
            <person name="Brakhage A.A."/>
            <person name="Valiante V."/>
        </authorList>
    </citation>
    <scope>NUCLEOTIDE SEQUENCE [LARGE SCALE GENOMIC DNA]</scope>
    <source>
        <strain evidence="5">MG11</strain>
    </source>
</reference>
<proteinExistence type="predicted"/>
<organism evidence="4 5">
    <name type="scientific">Penicillium brasilianum</name>
    <dbReference type="NCBI Taxonomy" id="104259"/>
    <lineage>
        <taxon>Eukaryota</taxon>
        <taxon>Fungi</taxon>
        <taxon>Dikarya</taxon>
        <taxon>Ascomycota</taxon>
        <taxon>Pezizomycotina</taxon>
        <taxon>Eurotiomycetes</taxon>
        <taxon>Eurotiomycetidae</taxon>
        <taxon>Eurotiales</taxon>
        <taxon>Aspergillaceae</taxon>
        <taxon>Penicillium</taxon>
    </lineage>
</organism>
<dbReference type="Pfam" id="PF00023">
    <property type="entry name" value="Ank"/>
    <property type="match status" value="1"/>
</dbReference>
<dbReference type="Gene3D" id="1.25.40.20">
    <property type="entry name" value="Ankyrin repeat-containing domain"/>
    <property type="match status" value="1"/>
</dbReference>
<sequence>MESFPNELFSTSSLFCREPSIRALAQTNGPLYSICSPCLYHNNVLHGNNTALAWEAEHGNIVTLQKASDAGAPLPASSGPGPTTYGPVVNAYGKIIRERVYQDFPTRLASLAAKGGHEEMLRFTLLALAAIHDHTSLVRFLLSQGARHNIRSHGSHCPMWRAAFHGDEEIVALLPVDVKKRWADGFIEQIQDGLWAAMIGGHQSGVQYLVERHDAAVNWYYGSSNIPTLILRAAKDGRADIVRVLLQLGAEVNGGSLPSAARI</sequence>
<evidence type="ECO:0000313" key="4">
    <source>
        <dbReference type="EMBL" id="CEJ62875.1"/>
    </source>
</evidence>
<keyword evidence="5" id="KW-1185">Reference proteome</keyword>
<dbReference type="PROSITE" id="PS50088">
    <property type="entry name" value="ANK_REPEAT"/>
    <property type="match status" value="1"/>
</dbReference>
<protein>
    <submittedName>
        <fullName evidence="4">Uncharacterized protein</fullName>
    </submittedName>
</protein>
<dbReference type="InterPro" id="IPR036770">
    <property type="entry name" value="Ankyrin_rpt-contain_sf"/>
</dbReference>
<dbReference type="Proteomes" id="UP000042958">
    <property type="component" value="Unassembled WGS sequence"/>
</dbReference>
<dbReference type="InterPro" id="IPR002110">
    <property type="entry name" value="Ankyrin_rpt"/>
</dbReference>
<evidence type="ECO:0000256" key="1">
    <source>
        <dbReference type="ARBA" id="ARBA00022737"/>
    </source>
</evidence>
<dbReference type="EMBL" id="CDHK01000027">
    <property type="protein sequence ID" value="CEJ62875.1"/>
    <property type="molecule type" value="Genomic_DNA"/>
</dbReference>
<keyword evidence="1" id="KW-0677">Repeat</keyword>
<dbReference type="PANTHER" id="PTHR24198:SF165">
    <property type="entry name" value="ANKYRIN REPEAT-CONTAINING PROTEIN-RELATED"/>
    <property type="match status" value="1"/>
</dbReference>
<dbReference type="OrthoDB" id="366390at2759"/>
<dbReference type="STRING" id="104259.A0A0F7U514"/>
<accession>A0A0F7U514</accession>
<keyword evidence="2 3" id="KW-0040">ANK repeat</keyword>
<feature type="repeat" description="ANK" evidence="3">
    <location>
        <begin position="121"/>
        <end position="153"/>
    </location>
</feature>
<name>A0A0F7U514_PENBI</name>